<keyword evidence="3" id="KW-0732">Signal</keyword>
<proteinExistence type="inferred from homology"/>
<feature type="chain" id="PRO_5034406483" description="Carboxylic ester hydrolase" evidence="3">
    <location>
        <begin position="19"/>
        <end position="622"/>
    </location>
</feature>
<dbReference type="PANTHER" id="PTHR11559">
    <property type="entry name" value="CARBOXYLESTERASE"/>
    <property type="match status" value="1"/>
</dbReference>
<organism evidence="5 6">
    <name type="scientific">Cadophora malorum</name>
    <dbReference type="NCBI Taxonomy" id="108018"/>
    <lineage>
        <taxon>Eukaryota</taxon>
        <taxon>Fungi</taxon>
        <taxon>Dikarya</taxon>
        <taxon>Ascomycota</taxon>
        <taxon>Pezizomycotina</taxon>
        <taxon>Leotiomycetes</taxon>
        <taxon>Helotiales</taxon>
        <taxon>Ploettnerulaceae</taxon>
        <taxon>Cadophora</taxon>
    </lineage>
</organism>
<dbReference type="InterPro" id="IPR019826">
    <property type="entry name" value="Carboxylesterase_B_AS"/>
</dbReference>
<dbReference type="InterPro" id="IPR029058">
    <property type="entry name" value="AB_hydrolase_fold"/>
</dbReference>
<sequence>MKLSLLTGLVFTISCGVSFNPRSFDEVLRRRQSTNSNASALQVDLGYSTYEGFFNEASGVNEWRGIRYAAPPIGNLRWQAPQTPTFNRSSIIPASGIPYQCPQAPPNFGVDTSTLEEANGPSASEDCLFLNVFAPIQNAQNLPVFVWIHGGGYGQGNGSQNLADIIRTNNDSFIGVSIQYRLGAFGFLSSDEVNRFGVPNAGIRDQTFALQWVQSYIHLFGGNVSQVTIAGLSAGGGSVMLQAMAYGGTLGTSLFTNAIAASPYLPMQYGYNDWVPSQSYYAFAEAAGCLTGYAFGSPTGAKPVFKCLVEKDTATLQNASASISSSGTYGSWGFLPVTDGKFIQQLPSVQLQKKQVNGLRVLSGNNALEGPLFVPQNITSEEDLVSWIQDVFPLFTQDDVSKVLRYYPGSNATDDMNAADYATLGYTGATAINVSSIATGQQQRANNIYAEMTFVCPSYWLAEAYTNNGREGWKYQYSVPAALHGTDQTGYFGPAMPQQGPDFVRAFMTIFGNFITQDNPSISTSIAAGGNSSTTASNSSSNSLIDWPAYTNANPYQLNLNETGGEEYSTVGVTYDGAPLNVTQYRDPGLRNNFTLVDAYSWEDGRGIRCDFWRSVGPIVPE</sequence>
<dbReference type="AlphaFoldDB" id="A0A8H7W8U9"/>
<evidence type="ECO:0000256" key="1">
    <source>
        <dbReference type="ARBA" id="ARBA00005964"/>
    </source>
</evidence>
<dbReference type="PROSITE" id="PS00941">
    <property type="entry name" value="CARBOXYLESTERASE_B_2"/>
    <property type="match status" value="1"/>
</dbReference>
<dbReference type="GO" id="GO:0016787">
    <property type="term" value="F:hydrolase activity"/>
    <property type="evidence" value="ECO:0007669"/>
    <property type="project" value="UniProtKB-KW"/>
</dbReference>
<gene>
    <name evidence="5" type="ORF">IFR04_010310</name>
</gene>
<evidence type="ECO:0000256" key="2">
    <source>
        <dbReference type="ARBA" id="ARBA00022801"/>
    </source>
</evidence>
<name>A0A8H7W8U9_9HELO</name>
<feature type="domain" description="Carboxylesterase type B" evidence="4">
    <location>
        <begin position="51"/>
        <end position="563"/>
    </location>
</feature>
<dbReference type="Proteomes" id="UP000664132">
    <property type="component" value="Unassembled WGS sequence"/>
</dbReference>
<accession>A0A8H7W8U9</accession>
<evidence type="ECO:0000313" key="6">
    <source>
        <dbReference type="Proteomes" id="UP000664132"/>
    </source>
</evidence>
<dbReference type="EMBL" id="JAFJYH010000182">
    <property type="protein sequence ID" value="KAG4416563.1"/>
    <property type="molecule type" value="Genomic_DNA"/>
</dbReference>
<dbReference type="EC" id="3.1.1.-" evidence="3"/>
<dbReference type="PROSITE" id="PS51257">
    <property type="entry name" value="PROKAR_LIPOPROTEIN"/>
    <property type="match status" value="1"/>
</dbReference>
<dbReference type="Pfam" id="PF00135">
    <property type="entry name" value="COesterase"/>
    <property type="match status" value="1"/>
</dbReference>
<dbReference type="InterPro" id="IPR050309">
    <property type="entry name" value="Type-B_Carboxylest/Lipase"/>
</dbReference>
<dbReference type="InterPro" id="IPR019819">
    <property type="entry name" value="Carboxylesterase_B_CS"/>
</dbReference>
<dbReference type="OrthoDB" id="408631at2759"/>
<evidence type="ECO:0000313" key="5">
    <source>
        <dbReference type="EMBL" id="KAG4416563.1"/>
    </source>
</evidence>
<feature type="signal peptide" evidence="3">
    <location>
        <begin position="1"/>
        <end position="18"/>
    </location>
</feature>
<comment type="caution">
    <text evidence="5">The sequence shown here is derived from an EMBL/GenBank/DDBJ whole genome shotgun (WGS) entry which is preliminary data.</text>
</comment>
<dbReference type="InterPro" id="IPR002018">
    <property type="entry name" value="CarbesteraseB"/>
</dbReference>
<dbReference type="FunFam" id="3.40.50.1820:FF:000266">
    <property type="entry name" value="Carboxylic ester hydrolase"/>
    <property type="match status" value="1"/>
</dbReference>
<evidence type="ECO:0000256" key="3">
    <source>
        <dbReference type="RuleBase" id="RU361235"/>
    </source>
</evidence>
<keyword evidence="2 3" id="KW-0378">Hydrolase</keyword>
<evidence type="ECO:0000259" key="4">
    <source>
        <dbReference type="Pfam" id="PF00135"/>
    </source>
</evidence>
<dbReference type="Gene3D" id="3.40.50.1820">
    <property type="entry name" value="alpha/beta hydrolase"/>
    <property type="match status" value="1"/>
</dbReference>
<reference evidence="5" key="1">
    <citation type="submission" date="2021-02" db="EMBL/GenBank/DDBJ databases">
        <title>Genome sequence Cadophora malorum strain M34.</title>
        <authorList>
            <person name="Stefanovic E."/>
            <person name="Vu D."/>
            <person name="Scully C."/>
            <person name="Dijksterhuis J."/>
            <person name="Roader J."/>
            <person name="Houbraken J."/>
        </authorList>
    </citation>
    <scope>NUCLEOTIDE SEQUENCE</scope>
    <source>
        <strain evidence="5">M34</strain>
    </source>
</reference>
<dbReference type="SUPFAM" id="SSF53474">
    <property type="entry name" value="alpha/beta-Hydrolases"/>
    <property type="match status" value="1"/>
</dbReference>
<protein>
    <recommendedName>
        <fullName evidence="3">Carboxylic ester hydrolase</fullName>
        <ecNumber evidence="3">3.1.1.-</ecNumber>
    </recommendedName>
</protein>
<keyword evidence="6" id="KW-1185">Reference proteome</keyword>
<comment type="similarity">
    <text evidence="1 3">Belongs to the type-B carboxylesterase/lipase family.</text>
</comment>
<dbReference type="PROSITE" id="PS00122">
    <property type="entry name" value="CARBOXYLESTERASE_B_1"/>
    <property type="match status" value="1"/>
</dbReference>